<evidence type="ECO:0000313" key="5">
    <source>
        <dbReference type="EMBL" id="MPN06057.1"/>
    </source>
</evidence>
<dbReference type="GO" id="GO:0003677">
    <property type="term" value="F:DNA binding"/>
    <property type="evidence" value="ECO:0007669"/>
    <property type="project" value="UniProtKB-KW"/>
</dbReference>
<dbReference type="AlphaFoldDB" id="A0A645EW16"/>
<dbReference type="Pfam" id="PF13408">
    <property type="entry name" value="Zn_ribbon_recom"/>
    <property type="match status" value="1"/>
</dbReference>
<dbReference type="GO" id="GO:0000150">
    <property type="term" value="F:DNA strand exchange activity"/>
    <property type="evidence" value="ECO:0007669"/>
    <property type="project" value="InterPro"/>
</dbReference>
<feature type="domain" description="Recombinase" evidence="3">
    <location>
        <begin position="2"/>
        <end position="88"/>
    </location>
</feature>
<gene>
    <name evidence="5" type="ORF">SDC9_153311</name>
</gene>
<dbReference type="Gene3D" id="3.90.1750.20">
    <property type="entry name" value="Putative Large Serine Recombinase, Chain B, Domain 2"/>
    <property type="match status" value="1"/>
</dbReference>
<keyword evidence="1" id="KW-0238">DNA-binding</keyword>
<protein>
    <recommendedName>
        <fullName evidence="6">Recombinase domain-containing protein</fullName>
    </recommendedName>
</protein>
<dbReference type="InterPro" id="IPR011109">
    <property type="entry name" value="DNA_bind_recombinase_dom"/>
</dbReference>
<evidence type="ECO:0000259" key="4">
    <source>
        <dbReference type="Pfam" id="PF13408"/>
    </source>
</evidence>
<sequence>MAIVKTLNANQLSTRNDNLWCKSSVMKVLRNYTYTGNLLLQKTFRGDYLSKCKLVNNGELPQYHAIHTHKAIIPLDTFEKVQVEITRRAEKHTHLGTGQKVYPFTGLLTCTVCGKHYRRKITPTGFVWICSTYNTLGKAACASKQIPENTLMTVAAEVLGSNTFDSDAFHNKITAVRVAEGNRLVFCFRDGTEAVKRWSDASRAESWTVEMREAARQKKLERVELRCKQ</sequence>
<dbReference type="InterPro" id="IPR025827">
    <property type="entry name" value="Zn_ribbon_recom_dom"/>
</dbReference>
<comment type="caution">
    <text evidence="5">The sequence shown here is derived from an EMBL/GenBank/DDBJ whole genome shotgun (WGS) entry which is preliminary data.</text>
</comment>
<evidence type="ECO:0000259" key="3">
    <source>
        <dbReference type="Pfam" id="PF07508"/>
    </source>
</evidence>
<evidence type="ECO:0000256" key="1">
    <source>
        <dbReference type="ARBA" id="ARBA00023125"/>
    </source>
</evidence>
<accession>A0A645EW16</accession>
<reference evidence="5" key="1">
    <citation type="submission" date="2019-08" db="EMBL/GenBank/DDBJ databases">
        <authorList>
            <person name="Kucharzyk K."/>
            <person name="Murdoch R.W."/>
            <person name="Higgins S."/>
            <person name="Loffler F."/>
        </authorList>
    </citation>
    <scope>NUCLEOTIDE SEQUENCE</scope>
</reference>
<keyword evidence="2" id="KW-0233">DNA recombination</keyword>
<dbReference type="InterPro" id="IPR050639">
    <property type="entry name" value="SSR_resolvase"/>
</dbReference>
<evidence type="ECO:0008006" key="6">
    <source>
        <dbReference type="Google" id="ProtNLM"/>
    </source>
</evidence>
<dbReference type="InterPro" id="IPR038109">
    <property type="entry name" value="DNA_bind_recomb_sf"/>
</dbReference>
<proteinExistence type="predicted"/>
<evidence type="ECO:0000256" key="2">
    <source>
        <dbReference type="ARBA" id="ARBA00023172"/>
    </source>
</evidence>
<dbReference type="EMBL" id="VSSQ01051939">
    <property type="protein sequence ID" value="MPN06057.1"/>
    <property type="molecule type" value="Genomic_DNA"/>
</dbReference>
<name>A0A645EW16_9ZZZZ</name>
<dbReference type="PANTHER" id="PTHR30461:SF2">
    <property type="entry name" value="SERINE RECOMBINASE PINE-RELATED"/>
    <property type="match status" value="1"/>
</dbReference>
<dbReference type="PANTHER" id="PTHR30461">
    <property type="entry name" value="DNA-INVERTASE FROM LAMBDOID PROPHAGE"/>
    <property type="match status" value="1"/>
</dbReference>
<organism evidence="5">
    <name type="scientific">bioreactor metagenome</name>
    <dbReference type="NCBI Taxonomy" id="1076179"/>
    <lineage>
        <taxon>unclassified sequences</taxon>
        <taxon>metagenomes</taxon>
        <taxon>ecological metagenomes</taxon>
    </lineage>
</organism>
<feature type="domain" description="Recombinase zinc beta ribbon" evidence="4">
    <location>
        <begin position="103"/>
        <end position="153"/>
    </location>
</feature>
<dbReference type="Pfam" id="PF07508">
    <property type="entry name" value="Recombinase"/>
    <property type="match status" value="1"/>
</dbReference>